<feature type="region of interest" description="Disordered" evidence="1">
    <location>
        <begin position="137"/>
        <end position="177"/>
    </location>
</feature>
<dbReference type="eggNOG" id="ENOG502RXE9">
    <property type="taxonomic scope" value="Eukaryota"/>
</dbReference>
<evidence type="ECO:0000256" key="1">
    <source>
        <dbReference type="SAM" id="MobiDB-lite"/>
    </source>
</evidence>
<feature type="compositionally biased region" description="Basic and acidic residues" evidence="1">
    <location>
        <begin position="254"/>
        <end position="273"/>
    </location>
</feature>
<gene>
    <name evidence="4" type="ORF">PRUPE_8G143800</name>
</gene>
<organism evidence="4 5">
    <name type="scientific">Prunus persica</name>
    <name type="common">Peach</name>
    <name type="synonym">Amygdalus persica</name>
    <dbReference type="NCBI Taxonomy" id="3760"/>
    <lineage>
        <taxon>Eukaryota</taxon>
        <taxon>Viridiplantae</taxon>
        <taxon>Streptophyta</taxon>
        <taxon>Embryophyta</taxon>
        <taxon>Tracheophyta</taxon>
        <taxon>Spermatophyta</taxon>
        <taxon>Magnoliopsida</taxon>
        <taxon>eudicotyledons</taxon>
        <taxon>Gunneridae</taxon>
        <taxon>Pentapetalae</taxon>
        <taxon>rosids</taxon>
        <taxon>fabids</taxon>
        <taxon>Rosales</taxon>
        <taxon>Rosaceae</taxon>
        <taxon>Amygdaloideae</taxon>
        <taxon>Amygdaleae</taxon>
        <taxon>Prunus</taxon>
    </lineage>
</organism>
<dbReference type="PANTHER" id="PTHR31928:SF12">
    <property type="entry name" value="DUF3741 DOMAIN-CONTAINING PROTEIN"/>
    <property type="match status" value="1"/>
</dbReference>
<sequence length="608" mass="66809">MATLGSGVLVKLVEEMGSSGKALNDRKPVLLQIRSIIPVLAEDDLWPNQGFYLKVSDSSHAMFVSLLQEQDDMVLCNQLQLGQLIFVEKLEAAHPVPVLKGIRPLPGRFPCVGNPADLFAIDKLVNSKGASDLVMEKDRGVEKKPRGRYRSLSASKSCPSEKKRASRPGNCDAGEREMRVVTRGFRKISSSFVEKDSDSDSTLSSSSSVLTVKRKSWNGAEQVADSLVVKHGMKPTGRRSCSAHASPVRSAKCHSSDDKSSPKTRRISDDIAKKSVKNSNSRISVPAKNCEQSLDPPLMFNQANDNKWSGSKIVWNSLPPTLVKLGKEVRRHRDVAVLAAVEALQEASAAESLLKCLSTYSELQSAKREEQLPSVDKFFDLQDDLARTRLIVQSLTNISPLKANEKNPSSPASTGEALVLALDRKKNATSWIKTALAADLITPPSGPGSVSMEVKHKSHKSSKTHGDGKPKGTCIVKIKHKSDAHFGLAIEKENSQDWVKGSALSAAADLENCLHDECRKWFLAAFESYLDEVKSITVSMESDNHVAEMMCQIKKVGDWLDVIVNKDDSELEACVRIKNKIYGVLLKHVERTAMVLEHMNAMIEHQQQ</sequence>
<dbReference type="InterPro" id="IPR010341">
    <property type="entry name" value="DUF936_pln"/>
</dbReference>
<dbReference type="Pfam" id="PF21647">
    <property type="entry name" value="DUF6857"/>
    <property type="match status" value="1"/>
</dbReference>
<dbReference type="Gramene" id="ONH91920">
    <property type="protein sequence ID" value="ONH91920"/>
    <property type="gene ID" value="PRUPE_8G143800"/>
</dbReference>
<reference evidence="4 5" key="1">
    <citation type="journal article" date="2013" name="Nat. Genet.">
        <title>The high-quality draft genome of peach (Prunus persica) identifies unique patterns of genetic diversity, domestication and genome evolution.</title>
        <authorList>
            <consortium name="International Peach Genome Initiative"/>
            <person name="Verde I."/>
            <person name="Abbott A.G."/>
            <person name="Scalabrin S."/>
            <person name="Jung S."/>
            <person name="Shu S."/>
            <person name="Marroni F."/>
            <person name="Zhebentyayeva T."/>
            <person name="Dettori M.T."/>
            <person name="Grimwood J."/>
            <person name="Cattonaro F."/>
            <person name="Zuccolo A."/>
            <person name="Rossini L."/>
            <person name="Jenkins J."/>
            <person name="Vendramin E."/>
            <person name="Meisel L.A."/>
            <person name="Decroocq V."/>
            <person name="Sosinski B."/>
            <person name="Prochnik S."/>
            <person name="Mitros T."/>
            <person name="Policriti A."/>
            <person name="Cipriani G."/>
            <person name="Dondini L."/>
            <person name="Ficklin S."/>
            <person name="Goodstein D.M."/>
            <person name="Xuan P."/>
            <person name="Del Fabbro C."/>
            <person name="Aramini V."/>
            <person name="Copetti D."/>
            <person name="Gonzalez S."/>
            <person name="Horner D.S."/>
            <person name="Falchi R."/>
            <person name="Lucas S."/>
            <person name="Mica E."/>
            <person name="Maldonado J."/>
            <person name="Lazzari B."/>
            <person name="Bielenberg D."/>
            <person name="Pirona R."/>
            <person name="Miculan M."/>
            <person name="Barakat A."/>
            <person name="Testolin R."/>
            <person name="Stella A."/>
            <person name="Tartarini S."/>
            <person name="Tonutti P."/>
            <person name="Arus P."/>
            <person name="Orellana A."/>
            <person name="Wells C."/>
            <person name="Main D."/>
            <person name="Vizzotto G."/>
            <person name="Silva H."/>
            <person name="Salamini F."/>
            <person name="Schmutz J."/>
            <person name="Morgante M."/>
            <person name="Rokhsar D.S."/>
        </authorList>
    </citation>
    <scope>NUCLEOTIDE SEQUENCE [LARGE SCALE GENOMIC DNA]</scope>
    <source>
        <strain evidence="5">cv. Nemared</strain>
    </source>
</reference>
<dbReference type="PANTHER" id="PTHR31928">
    <property type="entry name" value="EXPRESSED PROTEIN"/>
    <property type="match status" value="1"/>
</dbReference>
<protein>
    <submittedName>
        <fullName evidence="4">Uncharacterized protein</fullName>
    </submittedName>
</protein>
<dbReference type="Pfam" id="PF06075">
    <property type="entry name" value="DUF936"/>
    <property type="match status" value="1"/>
</dbReference>
<dbReference type="OrthoDB" id="773154at2759"/>
<keyword evidence="5" id="KW-1185">Reference proteome</keyword>
<dbReference type="InterPro" id="IPR049172">
    <property type="entry name" value="DUF6857_pln"/>
</dbReference>
<dbReference type="AlphaFoldDB" id="A0A251MXU1"/>
<dbReference type="EMBL" id="CM007658">
    <property type="protein sequence ID" value="ONH91920.1"/>
    <property type="molecule type" value="Genomic_DNA"/>
</dbReference>
<feature type="domain" description="DUF6857" evidence="3">
    <location>
        <begin position="303"/>
        <end position="595"/>
    </location>
</feature>
<dbReference type="SMR" id="A0A251MXU1"/>
<evidence type="ECO:0000259" key="2">
    <source>
        <dbReference type="Pfam" id="PF06075"/>
    </source>
</evidence>
<dbReference type="InterPro" id="IPR048297">
    <property type="entry name" value="DUF936_dom_pln"/>
</dbReference>
<dbReference type="Proteomes" id="UP000006882">
    <property type="component" value="Chromosome G8"/>
</dbReference>
<evidence type="ECO:0000259" key="3">
    <source>
        <dbReference type="Pfam" id="PF21647"/>
    </source>
</evidence>
<feature type="region of interest" description="Disordered" evidence="1">
    <location>
        <begin position="233"/>
        <end position="283"/>
    </location>
</feature>
<accession>A0A251MXU1</accession>
<feature type="domain" description="DUF936" evidence="2">
    <location>
        <begin position="5"/>
        <end position="119"/>
    </location>
</feature>
<evidence type="ECO:0000313" key="5">
    <source>
        <dbReference type="Proteomes" id="UP000006882"/>
    </source>
</evidence>
<dbReference type="STRING" id="3760.A0A251MXU1"/>
<name>A0A251MXU1_PRUPE</name>
<evidence type="ECO:0000313" key="4">
    <source>
        <dbReference type="EMBL" id="ONH91920.1"/>
    </source>
</evidence>
<proteinExistence type="predicted"/>